<dbReference type="AlphaFoldDB" id="A0A7C3YWY3"/>
<dbReference type="PANTHER" id="PTHR34308:SF1">
    <property type="entry name" value="COBALAMIN BIOSYNTHESIS PROTEIN CBIB"/>
    <property type="match status" value="1"/>
</dbReference>
<comment type="subcellular location">
    <subcellularLocation>
        <location evidence="1 9">Cell membrane</location>
        <topology evidence="1 9">Multi-pass membrane protein</topology>
    </subcellularLocation>
</comment>
<dbReference type="GO" id="GO:0009236">
    <property type="term" value="P:cobalamin biosynthetic process"/>
    <property type="evidence" value="ECO:0007669"/>
    <property type="project" value="UniProtKB-UniRule"/>
</dbReference>
<accession>A0A7C3YWY3</accession>
<feature type="transmembrane region" description="Helical" evidence="9">
    <location>
        <begin position="290"/>
        <end position="322"/>
    </location>
</feature>
<comment type="similarity">
    <text evidence="3 9">Belongs to the CobD/CbiB family.</text>
</comment>
<reference evidence="10" key="1">
    <citation type="journal article" date="2020" name="mSystems">
        <title>Genome- and Community-Level Interaction Insights into Carbon Utilization and Element Cycling Functions of Hydrothermarchaeota in Hydrothermal Sediment.</title>
        <authorList>
            <person name="Zhou Z."/>
            <person name="Liu Y."/>
            <person name="Xu W."/>
            <person name="Pan J."/>
            <person name="Luo Z.H."/>
            <person name="Li M."/>
        </authorList>
    </citation>
    <scope>NUCLEOTIDE SEQUENCE [LARGE SCALE GENOMIC DNA]</scope>
    <source>
        <strain evidence="10">SpSt-897</strain>
    </source>
</reference>
<keyword evidence="7 9" id="KW-1133">Transmembrane helix</keyword>
<gene>
    <name evidence="9 10" type="primary">cobD</name>
    <name evidence="10" type="ORF">ENW96_01055</name>
</gene>
<evidence type="ECO:0000313" key="10">
    <source>
        <dbReference type="EMBL" id="HGF32964.1"/>
    </source>
</evidence>
<dbReference type="GO" id="GO:0048472">
    <property type="term" value="F:threonine-phosphate decarboxylase activity"/>
    <property type="evidence" value="ECO:0007669"/>
    <property type="project" value="InterPro"/>
</dbReference>
<keyword evidence="5 9" id="KW-0169">Cobalamin biosynthesis</keyword>
<comment type="caution">
    <text evidence="10">The sequence shown here is derived from an EMBL/GenBank/DDBJ whole genome shotgun (WGS) entry which is preliminary data.</text>
</comment>
<evidence type="ECO:0000256" key="8">
    <source>
        <dbReference type="ARBA" id="ARBA00023136"/>
    </source>
</evidence>
<feature type="transmembrane region" description="Helical" evidence="9">
    <location>
        <begin position="50"/>
        <end position="71"/>
    </location>
</feature>
<evidence type="ECO:0000256" key="9">
    <source>
        <dbReference type="HAMAP-Rule" id="MF_00024"/>
    </source>
</evidence>
<evidence type="ECO:0000256" key="2">
    <source>
        <dbReference type="ARBA" id="ARBA00004953"/>
    </source>
</evidence>
<evidence type="ECO:0000256" key="3">
    <source>
        <dbReference type="ARBA" id="ARBA00006263"/>
    </source>
</evidence>
<dbReference type="UniPathway" id="UPA00148"/>
<evidence type="ECO:0000256" key="4">
    <source>
        <dbReference type="ARBA" id="ARBA00022475"/>
    </source>
</evidence>
<sequence length="323" mass="34851">MALAFPFLAGYFLDLCLGDPPHWPHPVRWLGRVSNFWEARLYQPRVISGLLFWLATMGTSLAAVLAVLALAAGLGSVVQGTVTAYLVYAGLATRSLHRECQKVEEALARGDLEEARKNLAMIVGRETAHLEEQDIRRATLETLAENLSDGVVAPLLYILAAGVPGLTFYKAANTLDSMVGYKNERYERFGKVAARMDDVLNFLPARLTAWLMCFVAGPVGLNRQQARRILRRDGGKAASPNAGRPEAALAGALGVQLGGPSLYFGRLVEKPRIGDSGPPLRPRHYRQALALLYGVSGLMAAVNFLVLLATGAGCGGLLGLVWQ</sequence>
<proteinExistence type="inferred from homology"/>
<evidence type="ECO:0000256" key="7">
    <source>
        <dbReference type="ARBA" id="ARBA00022989"/>
    </source>
</evidence>
<feature type="transmembrane region" description="Helical" evidence="9">
    <location>
        <begin position="151"/>
        <end position="169"/>
    </location>
</feature>
<evidence type="ECO:0000256" key="6">
    <source>
        <dbReference type="ARBA" id="ARBA00022692"/>
    </source>
</evidence>
<name>A0A7C3YWY3_9BACT</name>
<keyword evidence="8 9" id="KW-0472">Membrane</keyword>
<dbReference type="HAMAP" id="MF_00024">
    <property type="entry name" value="CobD_CbiB"/>
    <property type="match status" value="1"/>
</dbReference>
<dbReference type="EMBL" id="DTMF01000029">
    <property type="protein sequence ID" value="HGF32964.1"/>
    <property type="molecule type" value="Genomic_DNA"/>
</dbReference>
<organism evidence="10">
    <name type="scientific">Desulfobacca acetoxidans</name>
    <dbReference type="NCBI Taxonomy" id="60893"/>
    <lineage>
        <taxon>Bacteria</taxon>
        <taxon>Pseudomonadati</taxon>
        <taxon>Thermodesulfobacteriota</taxon>
        <taxon>Desulfobaccia</taxon>
        <taxon>Desulfobaccales</taxon>
        <taxon>Desulfobaccaceae</taxon>
        <taxon>Desulfobacca</taxon>
    </lineage>
</organism>
<dbReference type="PANTHER" id="PTHR34308">
    <property type="entry name" value="COBALAMIN BIOSYNTHESIS PROTEIN CBIB"/>
    <property type="match status" value="1"/>
</dbReference>
<comment type="function">
    <text evidence="9">Converts cobyric acid to cobinamide by the addition of aminopropanol on the F carboxylic group.</text>
</comment>
<protein>
    <recommendedName>
        <fullName evidence="9">Cobalamin biosynthesis protein CobD</fullName>
    </recommendedName>
</protein>
<feature type="transmembrane region" description="Helical" evidence="9">
    <location>
        <begin position="203"/>
        <end position="221"/>
    </location>
</feature>
<dbReference type="Pfam" id="PF03186">
    <property type="entry name" value="CobD_Cbib"/>
    <property type="match status" value="1"/>
</dbReference>
<evidence type="ECO:0000256" key="1">
    <source>
        <dbReference type="ARBA" id="ARBA00004651"/>
    </source>
</evidence>
<comment type="caution">
    <text evidence="9">Lacks conserved residue(s) required for the propagation of feature annotation.</text>
</comment>
<dbReference type="NCBIfam" id="TIGR00380">
    <property type="entry name" value="cobal_cbiB"/>
    <property type="match status" value="1"/>
</dbReference>
<keyword evidence="4 9" id="KW-1003">Cell membrane</keyword>
<keyword evidence="6 9" id="KW-0812">Transmembrane</keyword>
<dbReference type="GO" id="GO:0015420">
    <property type="term" value="F:ABC-type vitamin B12 transporter activity"/>
    <property type="evidence" value="ECO:0007669"/>
    <property type="project" value="UniProtKB-UniRule"/>
</dbReference>
<evidence type="ECO:0000256" key="5">
    <source>
        <dbReference type="ARBA" id="ARBA00022573"/>
    </source>
</evidence>
<dbReference type="GO" id="GO:0005886">
    <property type="term" value="C:plasma membrane"/>
    <property type="evidence" value="ECO:0007669"/>
    <property type="project" value="UniProtKB-SubCell"/>
</dbReference>
<comment type="pathway">
    <text evidence="2 9">Cofactor biosynthesis; adenosylcobalamin biosynthesis.</text>
</comment>
<dbReference type="InterPro" id="IPR004485">
    <property type="entry name" value="Cobalamin_biosynth_CobD/CbiB"/>
</dbReference>